<keyword evidence="4 11" id="KW-0349">Heme</keyword>
<gene>
    <name evidence="15" type="ORF">ENN04_05430</name>
</gene>
<dbReference type="SUPFAM" id="SSF46626">
    <property type="entry name" value="Cytochrome c"/>
    <property type="match status" value="2"/>
</dbReference>
<name>A0A7C5SZX2_9AQUI</name>
<feature type="binding site" description="covalent" evidence="11">
    <location>
        <position position="226"/>
    </location>
    <ligand>
        <name>heme c</name>
        <dbReference type="ChEBI" id="CHEBI:61717"/>
        <label>2</label>
    </ligand>
</feature>
<feature type="binding site" description="covalent" evidence="11">
    <location>
        <position position="83"/>
    </location>
    <ligand>
        <name>heme c</name>
        <dbReference type="ChEBI" id="CHEBI:61717"/>
        <label>1</label>
    </ligand>
</feature>
<dbReference type="GO" id="GO:0042597">
    <property type="term" value="C:periplasmic space"/>
    <property type="evidence" value="ECO:0007669"/>
    <property type="project" value="UniProtKB-SubCell"/>
</dbReference>
<evidence type="ECO:0000256" key="7">
    <source>
        <dbReference type="ARBA" id="ARBA00022764"/>
    </source>
</evidence>
<evidence type="ECO:0000256" key="13">
    <source>
        <dbReference type="SAM" id="SignalP"/>
    </source>
</evidence>
<dbReference type="InterPro" id="IPR004852">
    <property type="entry name" value="Di-haem_cyt_c_peroxidsae"/>
</dbReference>
<keyword evidence="8" id="KW-0249">Electron transport</keyword>
<keyword evidence="2" id="KW-0813">Transport</keyword>
<evidence type="ECO:0000259" key="14">
    <source>
        <dbReference type="PROSITE" id="PS51007"/>
    </source>
</evidence>
<dbReference type="Gene3D" id="1.10.760.10">
    <property type="entry name" value="Cytochrome c-like domain"/>
    <property type="match status" value="2"/>
</dbReference>
<protein>
    <submittedName>
        <fullName evidence="15">Cytochrome-c peroxidase</fullName>
    </submittedName>
</protein>
<dbReference type="PROSITE" id="PS51007">
    <property type="entry name" value="CYTC"/>
    <property type="match status" value="2"/>
</dbReference>
<dbReference type="Pfam" id="PF03150">
    <property type="entry name" value="CCP_MauG"/>
    <property type="match status" value="1"/>
</dbReference>
<keyword evidence="5 12" id="KW-0479">Metal-binding</keyword>
<evidence type="ECO:0000256" key="10">
    <source>
        <dbReference type="ARBA" id="ARBA00023004"/>
    </source>
</evidence>
<dbReference type="InterPro" id="IPR036909">
    <property type="entry name" value="Cyt_c-like_dom_sf"/>
</dbReference>
<keyword evidence="10 12" id="KW-0408">Iron</keyword>
<feature type="binding site" description="axial binding residue" evidence="12">
    <location>
        <position position="84"/>
    </location>
    <ligand>
        <name>heme c</name>
        <dbReference type="ChEBI" id="CHEBI:61717"/>
        <label>1</label>
    </ligand>
    <ligandPart>
        <name>Fe</name>
        <dbReference type="ChEBI" id="CHEBI:18248"/>
    </ligandPart>
</feature>
<dbReference type="PANTHER" id="PTHR30600:SF7">
    <property type="entry name" value="CYTOCHROME C PEROXIDASE-RELATED"/>
    <property type="match status" value="1"/>
</dbReference>
<feature type="domain" description="Cytochrome c" evidence="14">
    <location>
        <begin position="58"/>
        <end position="167"/>
    </location>
</feature>
<evidence type="ECO:0000256" key="9">
    <source>
        <dbReference type="ARBA" id="ARBA00023002"/>
    </source>
</evidence>
<feature type="binding site" description="axial binding residue" evidence="12">
    <location>
        <position position="230"/>
    </location>
    <ligand>
        <name>heme c</name>
        <dbReference type="ChEBI" id="CHEBI:61717"/>
        <label>2</label>
    </ligand>
    <ligandPart>
        <name>Fe</name>
        <dbReference type="ChEBI" id="CHEBI:18248"/>
    </ligandPart>
</feature>
<comment type="subcellular location">
    <subcellularLocation>
        <location evidence="1">Periplasm</location>
    </subcellularLocation>
</comment>
<dbReference type="FunFam" id="1.10.760.10:FF:000004">
    <property type="entry name" value="Cytochrome c peroxidase"/>
    <property type="match status" value="1"/>
</dbReference>
<evidence type="ECO:0000256" key="2">
    <source>
        <dbReference type="ARBA" id="ARBA00022448"/>
    </source>
</evidence>
<feature type="domain" description="Cytochrome c" evidence="14">
    <location>
        <begin position="212"/>
        <end position="327"/>
    </location>
</feature>
<feature type="signal peptide" evidence="13">
    <location>
        <begin position="1"/>
        <end position="23"/>
    </location>
</feature>
<dbReference type="InterPro" id="IPR009056">
    <property type="entry name" value="Cyt_c-like_dom"/>
</dbReference>
<evidence type="ECO:0000256" key="4">
    <source>
        <dbReference type="ARBA" id="ARBA00022617"/>
    </source>
</evidence>
<feature type="binding site" description="axial binding residue" evidence="12">
    <location>
        <position position="302"/>
    </location>
    <ligand>
        <name>heme c</name>
        <dbReference type="ChEBI" id="CHEBI:61717"/>
        <label>2</label>
    </ligand>
    <ligandPart>
        <name>Fe</name>
        <dbReference type="ChEBI" id="CHEBI:18248"/>
    </ligandPart>
</feature>
<keyword evidence="9" id="KW-0560">Oxidoreductase</keyword>
<evidence type="ECO:0000256" key="6">
    <source>
        <dbReference type="ARBA" id="ARBA00022729"/>
    </source>
</evidence>
<evidence type="ECO:0000256" key="8">
    <source>
        <dbReference type="ARBA" id="ARBA00022982"/>
    </source>
</evidence>
<evidence type="ECO:0000256" key="12">
    <source>
        <dbReference type="PIRSR" id="PIRSR000294-2"/>
    </source>
</evidence>
<reference evidence="15" key="1">
    <citation type="journal article" date="2020" name="mSystems">
        <title>Genome- and Community-Level Interaction Insights into Carbon Utilization and Element Cycling Functions of Hydrothermarchaeota in Hydrothermal Sediment.</title>
        <authorList>
            <person name="Zhou Z."/>
            <person name="Liu Y."/>
            <person name="Xu W."/>
            <person name="Pan J."/>
            <person name="Luo Z.H."/>
            <person name="Li M."/>
        </authorList>
    </citation>
    <scope>NUCLEOTIDE SEQUENCE [LARGE SCALE GENOMIC DNA]</scope>
    <source>
        <strain evidence="15">SpSt-114</strain>
    </source>
</reference>
<comment type="caution">
    <text evidence="15">The sequence shown here is derived from an EMBL/GenBank/DDBJ whole genome shotgun (WGS) entry which is preliminary data.</text>
</comment>
<comment type="PTM">
    <text evidence="11">Binds 2 heme groups per subunit.</text>
</comment>
<sequence>MKKLAVVGLVSAALFGAATYSIAVQRDSDSALLREARKYFQPLPKEIPAPPDNPTTKEKVELGKMLYYDPRLSLSGVISCNTCHNLATYGVDNIETSLGHDFKTGGKNAPTVLNAGFQIAQFWDGRAKDLEEQAKGPILNPVEMAMPSPELVVERLKSIDEYVKAFKKAFPQDKDPVTYDNVAKAIAAFERTLVTPSRFDEFLRGNTKALTQKEKEGLKLFMEKGCVACHNGVDVGGNMFQKFGIYKPYPYQDPNDLGRYNVTKNEADKYVYKVPSLRNVTRTYPYFHDGKVWDLREAVKIMGETQLGITLTEEEIDKIVAFLDSLTGRIPENALKLPVLPPSSPNTPKPQK</sequence>
<evidence type="ECO:0000256" key="1">
    <source>
        <dbReference type="ARBA" id="ARBA00004418"/>
    </source>
</evidence>
<keyword evidence="3 15" id="KW-0575">Peroxidase</keyword>
<feature type="binding site" description="axial binding residue" evidence="12">
    <location>
        <position position="100"/>
    </location>
    <ligand>
        <name>heme c</name>
        <dbReference type="ChEBI" id="CHEBI:61717"/>
        <label>1</label>
    </ligand>
    <ligandPart>
        <name>Fe</name>
        <dbReference type="ChEBI" id="CHEBI:18248"/>
    </ligandPart>
</feature>
<feature type="binding site" description="covalent" evidence="11">
    <location>
        <position position="80"/>
    </location>
    <ligand>
        <name>heme c</name>
        <dbReference type="ChEBI" id="CHEBI:61717"/>
        <label>1</label>
    </ligand>
</feature>
<evidence type="ECO:0000313" key="15">
    <source>
        <dbReference type="EMBL" id="HHO74066.1"/>
    </source>
</evidence>
<dbReference type="GO" id="GO:0020037">
    <property type="term" value="F:heme binding"/>
    <property type="evidence" value="ECO:0007669"/>
    <property type="project" value="InterPro"/>
</dbReference>
<evidence type="ECO:0000256" key="5">
    <source>
        <dbReference type="ARBA" id="ARBA00022723"/>
    </source>
</evidence>
<dbReference type="AlphaFoldDB" id="A0A7C5SZX2"/>
<dbReference type="InterPro" id="IPR051395">
    <property type="entry name" value="Cytochrome_c_Peroxidase/MauG"/>
</dbReference>
<keyword evidence="6 13" id="KW-0732">Signal</keyword>
<dbReference type="GO" id="GO:0046872">
    <property type="term" value="F:metal ion binding"/>
    <property type="evidence" value="ECO:0007669"/>
    <property type="project" value="UniProtKB-KW"/>
</dbReference>
<dbReference type="EMBL" id="DSAC01000067">
    <property type="protein sequence ID" value="HHO74066.1"/>
    <property type="molecule type" value="Genomic_DNA"/>
</dbReference>
<keyword evidence="7" id="KW-0574">Periplasm</keyword>
<evidence type="ECO:0000256" key="11">
    <source>
        <dbReference type="PIRSR" id="PIRSR000294-1"/>
    </source>
</evidence>
<organism evidence="15">
    <name type="scientific">Thermocrinis ruber</name>
    <dbReference type="NCBI Taxonomy" id="75906"/>
    <lineage>
        <taxon>Bacteria</taxon>
        <taxon>Pseudomonadati</taxon>
        <taxon>Aquificota</taxon>
        <taxon>Aquificia</taxon>
        <taxon>Aquificales</taxon>
        <taxon>Aquificaceae</taxon>
        <taxon>Thermocrinis</taxon>
    </lineage>
</organism>
<dbReference type="Pfam" id="PF00034">
    <property type="entry name" value="Cytochrom_C"/>
    <property type="match status" value="1"/>
</dbReference>
<dbReference type="GO" id="GO:0009055">
    <property type="term" value="F:electron transfer activity"/>
    <property type="evidence" value="ECO:0007669"/>
    <property type="project" value="InterPro"/>
</dbReference>
<dbReference type="InterPro" id="IPR026259">
    <property type="entry name" value="MauG/Cytc_peroxidase"/>
</dbReference>
<proteinExistence type="predicted"/>
<dbReference type="PIRSF" id="PIRSF000294">
    <property type="entry name" value="Cytochrome-c_peroxidase"/>
    <property type="match status" value="1"/>
</dbReference>
<dbReference type="PANTHER" id="PTHR30600">
    <property type="entry name" value="CYTOCHROME C PEROXIDASE-RELATED"/>
    <property type="match status" value="1"/>
</dbReference>
<dbReference type="GO" id="GO:0004130">
    <property type="term" value="F:cytochrome-c peroxidase activity"/>
    <property type="evidence" value="ECO:0007669"/>
    <property type="project" value="TreeGrafter"/>
</dbReference>
<feature type="binding site" description="covalent" evidence="11">
    <location>
        <position position="229"/>
    </location>
    <ligand>
        <name>heme c</name>
        <dbReference type="ChEBI" id="CHEBI:61717"/>
        <label>2</label>
    </ligand>
</feature>
<feature type="chain" id="PRO_5027921934" evidence="13">
    <location>
        <begin position="24"/>
        <end position="352"/>
    </location>
</feature>
<evidence type="ECO:0000256" key="3">
    <source>
        <dbReference type="ARBA" id="ARBA00022559"/>
    </source>
</evidence>
<comment type="cofactor">
    <cofactor evidence="11">
        <name>heme</name>
        <dbReference type="ChEBI" id="CHEBI:30413"/>
    </cofactor>
    <text evidence="11">Binds 2 heme groups.</text>
</comment>
<accession>A0A7C5SZX2</accession>